<gene>
    <name evidence="9" type="primary">crtC</name>
    <name evidence="9" type="ORF">IXB50_04745</name>
</gene>
<evidence type="ECO:0000256" key="6">
    <source>
        <dbReference type="ARBA" id="ARBA00022989"/>
    </source>
</evidence>
<reference evidence="9" key="1">
    <citation type="submission" date="2020-11" db="EMBL/GenBank/DDBJ databases">
        <authorList>
            <person name="Konstantinou D."/>
            <person name="Gkelis S."/>
            <person name="Popin R."/>
            <person name="Fewer D."/>
            <person name="Sivonen K."/>
        </authorList>
    </citation>
    <scope>NUCLEOTIDE SEQUENCE</scope>
    <source>
        <strain evidence="9">TAU-MAC 1115</strain>
    </source>
</reference>
<dbReference type="NCBIfam" id="TIGR04178">
    <property type="entry name" value="exo_archaeo"/>
    <property type="match status" value="1"/>
</dbReference>
<keyword evidence="2" id="KW-1003">Cell membrane</keyword>
<accession>A0A947GID0</accession>
<dbReference type="GO" id="GO:0006508">
    <property type="term" value="P:proteolysis"/>
    <property type="evidence" value="ECO:0007669"/>
    <property type="project" value="UniProtKB-KW"/>
</dbReference>
<evidence type="ECO:0000256" key="5">
    <source>
        <dbReference type="ARBA" id="ARBA00022801"/>
    </source>
</evidence>
<evidence type="ECO:0000256" key="4">
    <source>
        <dbReference type="ARBA" id="ARBA00022692"/>
    </source>
</evidence>
<keyword evidence="6 8" id="KW-1133">Transmembrane helix</keyword>
<dbReference type="NCBIfam" id="NF033464">
    <property type="entry name" value="cyanoexo_CrtC"/>
    <property type="match status" value="1"/>
</dbReference>
<dbReference type="GO" id="GO:0008233">
    <property type="term" value="F:peptidase activity"/>
    <property type="evidence" value="ECO:0007669"/>
    <property type="project" value="UniProtKB-KW"/>
</dbReference>
<evidence type="ECO:0000313" key="9">
    <source>
        <dbReference type="EMBL" id="MBT9314727.1"/>
    </source>
</evidence>
<dbReference type="InterPro" id="IPR026392">
    <property type="entry name" value="Exo/Archaeosortase_dom"/>
</dbReference>
<evidence type="ECO:0000256" key="8">
    <source>
        <dbReference type="SAM" id="Phobius"/>
    </source>
</evidence>
<sequence>MNIMHFIRQLSQQCLEWLRVQIETHHGRIVLLGLVIGLLYFPLWIHDLVIRSISGSTGLVLISCAALMGLIPLWQKRQELKQLVASEEDRIIGHLIILGSVVMFPFFRVDMWAQALIWLFIMGGITLSTWGTTFFVKYPLTTLLIPMTVYTRPGIIAQGTWRFLMPENFLENIMAAASTQVLQWIGQPAIAQGRFITMPTGGAVEVAWRCNGFNMAVAMAVTGLLLGIFFKRTRLQIARLILVGAAVGLVFNVPRIMLMALAHAYWGEWWFDFWHGSWGAQIFVGVLFTVYYYTAMAMVDRQKRSLKKV</sequence>
<evidence type="ECO:0000313" key="10">
    <source>
        <dbReference type="Proteomes" id="UP000717364"/>
    </source>
</evidence>
<keyword evidence="3" id="KW-0645">Protease</keyword>
<evidence type="ECO:0000256" key="1">
    <source>
        <dbReference type="ARBA" id="ARBA00004651"/>
    </source>
</evidence>
<comment type="subcellular location">
    <subcellularLocation>
        <location evidence="1">Cell membrane</location>
        <topology evidence="1">Multi-pass membrane protein</topology>
    </subcellularLocation>
</comment>
<dbReference type="AlphaFoldDB" id="A0A947GID0"/>
<feature type="transmembrane region" description="Helical" evidence="8">
    <location>
        <begin position="143"/>
        <end position="164"/>
    </location>
</feature>
<keyword evidence="10" id="KW-1185">Reference proteome</keyword>
<proteinExistence type="predicted"/>
<evidence type="ECO:0000256" key="3">
    <source>
        <dbReference type="ARBA" id="ARBA00022670"/>
    </source>
</evidence>
<comment type="caution">
    <text evidence="9">The sequence shown here is derived from an EMBL/GenBank/DDBJ whole genome shotgun (WGS) entry which is preliminary data.</text>
</comment>
<feature type="transmembrane region" description="Helical" evidence="8">
    <location>
        <begin position="91"/>
        <end position="109"/>
    </location>
</feature>
<organism evidence="9 10">
    <name type="scientific">Leptothoe spongobia TAU-MAC 1115</name>
    <dbReference type="NCBI Taxonomy" id="1967444"/>
    <lineage>
        <taxon>Bacteria</taxon>
        <taxon>Bacillati</taxon>
        <taxon>Cyanobacteriota</taxon>
        <taxon>Cyanophyceae</taxon>
        <taxon>Nodosilineales</taxon>
        <taxon>Cymatolegaceae</taxon>
        <taxon>Leptothoe</taxon>
        <taxon>Leptothoe spongobia</taxon>
    </lineage>
</organism>
<keyword evidence="4 8" id="KW-0812">Transmembrane</keyword>
<dbReference type="Pfam" id="PF09721">
    <property type="entry name" value="Exosortase_EpsH"/>
    <property type="match status" value="1"/>
</dbReference>
<dbReference type="GO" id="GO:0005886">
    <property type="term" value="C:plasma membrane"/>
    <property type="evidence" value="ECO:0007669"/>
    <property type="project" value="UniProtKB-SubCell"/>
</dbReference>
<evidence type="ECO:0000256" key="7">
    <source>
        <dbReference type="ARBA" id="ARBA00023136"/>
    </source>
</evidence>
<reference evidence="9" key="2">
    <citation type="journal article" date="2021" name="Mar. Drugs">
        <title>Genome Reduction and Secondary Metabolism of the Marine Sponge-Associated Cyanobacterium Leptothoe.</title>
        <authorList>
            <person name="Konstantinou D."/>
            <person name="Popin R.V."/>
            <person name="Fewer D.P."/>
            <person name="Sivonen K."/>
            <person name="Gkelis S."/>
        </authorList>
    </citation>
    <scope>NUCLEOTIDE SEQUENCE</scope>
    <source>
        <strain evidence="9">TAU-MAC 1115</strain>
    </source>
</reference>
<protein>
    <submittedName>
        <fullName evidence="9">Cyanoexosortase C</fullName>
    </submittedName>
</protein>
<keyword evidence="5" id="KW-0378">Hydrolase</keyword>
<keyword evidence="7 8" id="KW-0472">Membrane</keyword>
<feature type="transmembrane region" description="Helical" evidence="8">
    <location>
        <begin position="29"/>
        <end position="46"/>
    </location>
</feature>
<dbReference type="EMBL" id="JADOES010000006">
    <property type="protein sequence ID" value="MBT9314727.1"/>
    <property type="molecule type" value="Genomic_DNA"/>
</dbReference>
<feature type="transmembrane region" description="Helical" evidence="8">
    <location>
        <begin position="52"/>
        <end position="71"/>
    </location>
</feature>
<name>A0A947GID0_9CYAN</name>
<evidence type="ECO:0000256" key="2">
    <source>
        <dbReference type="ARBA" id="ARBA00022475"/>
    </source>
</evidence>
<feature type="transmembrane region" description="Helical" evidence="8">
    <location>
        <begin position="242"/>
        <end position="266"/>
    </location>
</feature>
<dbReference type="Proteomes" id="UP000717364">
    <property type="component" value="Unassembled WGS sequence"/>
</dbReference>
<feature type="transmembrane region" description="Helical" evidence="8">
    <location>
        <begin position="115"/>
        <end position="136"/>
    </location>
</feature>
<feature type="transmembrane region" description="Helical" evidence="8">
    <location>
        <begin position="212"/>
        <end position="230"/>
    </location>
</feature>
<dbReference type="InterPro" id="IPR019127">
    <property type="entry name" value="Exosortase"/>
</dbReference>
<feature type="transmembrane region" description="Helical" evidence="8">
    <location>
        <begin position="278"/>
        <end position="299"/>
    </location>
</feature>